<protein>
    <submittedName>
        <fullName evidence="2">Uncharacterized protein</fullName>
    </submittedName>
</protein>
<gene>
    <name evidence="2" type="ORF">SAMN05192564_103387</name>
</gene>
<dbReference type="STRING" id="83784.SAMN05192564_103387"/>
<feature type="compositionally biased region" description="Polar residues" evidence="1">
    <location>
        <begin position="12"/>
        <end position="22"/>
    </location>
</feature>
<dbReference type="Proteomes" id="UP000198638">
    <property type="component" value="Unassembled WGS sequence"/>
</dbReference>
<feature type="region of interest" description="Disordered" evidence="1">
    <location>
        <begin position="1"/>
        <end position="27"/>
    </location>
</feature>
<reference evidence="3" key="1">
    <citation type="submission" date="2016-10" db="EMBL/GenBank/DDBJ databases">
        <authorList>
            <person name="Varghese N."/>
            <person name="Submissions S."/>
        </authorList>
    </citation>
    <scope>NUCLEOTIDE SEQUENCE [LARGE SCALE GENOMIC DNA]</scope>
    <source>
        <strain evidence="3">LMG 24000</strain>
    </source>
</reference>
<name>A0A1H4EIG0_9BURK</name>
<accession>A0A1H4EIG0</accession>
<evidence type="ECO:0000256" key="1">
    <source>
        <dbReference type="SAM" id="MobiDB-lite"/>
    </source>
</evidence>
<dbReference type="RefSeq" id="WP_143130419.1">
    <property type="nucleotide sequence ID" value="NZ_FNRQ01000003.1"/>
</dbReference>
<organism evidence="2 3">
    <name type="scientific">Paraburkholderia sartisoli</name>
    <dbReference type="NCBI Taxonomy" id="83784"/>
    <lineage>
        <taxon>Bacteria</taxon>
        <taxon>Pseudomonadati</taxon>
        <taxon>Pseudomonadota</taxon>
        <taxon>Betaproteobacteria</taxon>
        <taxon>Burkholderiales</taxon>
        <taxon>Burkholderiaceae</taxon>
        <taxon>Paraburkholderia</taxon>
    </lineage>
</organism>
<keyword evidence="3" id="KW-1185">Reference proteome</keyword>
<evidence type="ECO:0000313" key="3">
    <source>
        <dbReference type="Proteomes" id="UP000198638"/>
    </source>
</evidence>
<proteinExistence type="predicted"/>
<dbReference type="AlphaFoldDB" id="A0A1H4EIG0"/>
<evidence type="ECO:0000313" key="2">
    <source>
        <dbReference type="EMBL" id="SEA84726.1"/>
    </source>
</evidence>
<dbReference type="EMBL" id="FNRQ01000003">
    <property type="protein sequence ID" value="SEA84726.1"/>
    <property type="molecule type" value="Genomic_DNA"/>
</dbReference>
<sequence>MGRTTRCFRSRVQISATRNSSPAAAPRLTLPGAAPVVQLTGSTRIELPKDVAQTNAVPL</sequence>